<dbReference type="OrthoDB" id="9813817at2"/>
<evidence type="ECO:0008006" key="4">
    <source>
        <dbReference type="Google" id="ProtNLM"/>
    </source>
</evidence>
<protein>
    <recommendedName>
        <fullName evidence="4">DUF3467 domain-containing protein</fullName>
    </recommendedName>
</protein>
<dbReference type="RefSeq" id="WP_098075052.1">
    <property type="nucleotide sequence ID" value="NZ_PDEQ01000003.1"/>
</dbReference>
<proteinExistence type="predicted"/>
<feature type="compositionally biased region" description="Basic and acidic residues" evidence="1">
    <location>
        <begin position="83"/>
        <end position="95"/>
    </location>
</feature>
<sequence>MEDFGAQQDPQEMNIEIDEDTAEGTYANLVMVSHTPEEFVIDFIRMVPGVPKAKVKHRVLVTPSHAKRILAALEENVERYENAHGEIDPPDHPDRPMNFGGGVGEA</sequence>
<reference evidence="2 3" key="1">
    <citation type="submission" date="2017-10" db="EMBL/GenBank/DDBJ databases">
        <title>Draft genome of Longibacter Salinarum.</title>
        <authorList>
            <person name="Goh K.M."/>
            <person name="Shamsir M.S."/>
            <person name="Lim S.W."/>
        </authorList>
    </citation>
    <scope>NUCLEOTIDE SEQUENCE [LARGE SCALE GENOMIC DNA]</scope>
    <source>
        <strain evidence="2 3">KCTC 52045</strain>
    </source>
</reference>
<feature type="region of interest" description="Disordered" evidence="1">
    <location>
        <begin position="83"/>
        <end position="106"/>
    </location>
</feature>
<gene>
    <name evidence="2" type="ORF">CRI94_07470</name>
</gene>
<name>A0A2A8CYS8_9BACT</name>
<keyword evidence="3" id="KW-1185">Reference proteome</keyword>
<dbReference type="InterPro" id="IPR021857">
    <property type="entry name" value="DUF3467"/>
</dbReference>
<dbReference type="AlphaFoldDB" id="A0A2A8CYS8"/>
<dbReference type="Pfam" id="PF11950">
    <property type="entry name" value="DUF3467"/>
    <property type="match status" value="1"/>
</dbReference>
<evidence type="ECO:0000256" key="1">
    <source>
        <dbReference type="SAM" id="MobiDB-lite"/>
    </source>
</evidence>
<dbReference type="Proteomes" id="UP000220102">
    <property type="component" value="Unassembled WGS sequence"/>
</dbReference>
<organism evidence="2 3">
    <name type="scientific">Longibacter salinarum</name>
    <dbReference type="NCBI Taxonomy" id="1850348"/>
    <lineage>
        <taxon>Bacteria</taxon>
        <taxon>Pseudomonadati</taxon>
        <taxon>Rhodothermota</taxon>
        <taxon>Rhodothermia</taxon>
        <taxon>Rhodothermales</taxon>
        <taxon>Salisaetaceae</taxon>
        <taxon>Longibacter</taxon>
    </lineage>
</organism>
<evidence type="ECO:0000313" key="2">
    <source>
        <dbReference type="EMBL" id="PEN13889.1"/>
    </source>
</evidence>
<accession>A0A2A8CYS8</accession>
<comment type="caution">
    <text evidence="2">The sequence shown here is derived from an EMBL/GenBank/DDBJ whole genome shotgun (WGS) entry which is preliminary data.</text>
</comment>
<evidence type="ECO:0000313" key="3">
    <source>
        <dbReference type="Proteomes" id="UP000220102"/>
    </source>
</evidence>
<dbReference type="EMBL" id="PDEQ01000003">
    <property type="protein sequence ID" value="PEN13889.1"/>
    <property type="molecule type" value="Genomic_DNA"/>
</dbReference>